<gene>
    <name evidence="7" type="ORF">D187_007914</name>
</gene>
<dbReference type="InterPro" id="IPR006060">
    <property type="entry name" value="Maltose/Cyclodextrin-bd"/>
</dbReference>
<keyword evidence="2" id="KW-0813">Transport</keyword>
<dbReference type="GO" id="GO:1901982">
    <property type="term" value="F:maltose binding"/>
    <property type="evidence" value="ECO:0007669"/>
    <property type="project" value="TreeGrafter"/>
</dbReference>
<dbReference type="eggNOG" id="COG2182">
    <property type="taxonomic scope" value="Bacteria"/>
</dbReference>
<dbReference type="AlphaFoldDB" id="S9P2V2"/>
<comment type="similarity">
    <text evidence="1">Belongs to the bacterial solute-binding protein 1 family.</text>
</comment>
<dbReference type="OrthoDB" id="9766758at2"/>
<dbReference type="SUPFAM" id="SSF53850">
    <property type="entry name" value="Periplasmic binding protein-like II"/>
    <property type="match status" value="1"/>
</dbReference>
<name>S9P2V2_CYSF2</name>
<evidence type="ECO:0000256" key="2">
    <source>
        <dbReference type="ARBA" id="ARBA00022448"/>
    </source>
</evidence>
<evidence type="ECO:0000256" key="5">
    <source>
        <dbReference type="SAM" id="MobiDB-lite"/>
    </source>
</evidence>
<dbReference type="GO" id="GO:0015768">
    <property type="term" value="P:maltose transport"/>
    <property type="evidence" value="ECO:0007669"/>
    <property type="project" value="TreeGrafter"/>
</dbReference>
<dbReference type="PANTHER" id="PTHR30061">
    <property type="entry name" value="MALTOSE-BINDING PERIPLASMIC PROTEIN"/>
    <property type="match status" value="1"/>
</dbReference>
<comment type="caution">
    <text evidence="7">The sequence shown here is derived from an EMBL/GenBank/DDBJ whole genome shotgun (WGS) entry which is preliminary data.</text>
</comment>
<dbReference type="PANTHER" id="PTHR30061:SF50">
    <property type="entry name" value="MALTOSE_MALTODEXTRIN-BINDING PERIPLASMIC PROTEIN"/>
    <property type="match status" value="1"/>
</dbReference>
<protein>
    <submittedName>
        <fullName evidence="7">Maltose/maltodextrin ABC transporter, substrate binding periplasmic protein MalE</fullName>
    </submittedName>
</protein>
<evidence type="ECO:0000256" key="3">
    <source>
        <dbReference type="ARBA" id="ARBA00022597"/>
    </source>
</evidence>
<feature type="region of interest" description="Disordered" evidence="5">
    <location>
        <begin position="400"/>
        <end position="427"/>
    </location>
</feature>
<organism evidence="7 8">
    <name type="scientific">Cystobacter fuscus (strain ATCC 25194 / DSM 2262 / NBRC 100088 / M29)</name>
    <dbReference type="NCBI Taxonomy" id="1242864"/>
    <lineage>
        <taxon>Bacteria</taxon>
        <taxon>Pseudomonadati</taxon>
        <taxon>Myxococcota</taxon>
        <taxon>Myxococcia</taxon>
        <taxon>Myxococcales</taxon>
        <taxon>Cystobacterineae</taxon>
        <taxon>Archangiaceae</taxon>
        <taxon>Cystobacter</taxon>
    </lineage>
</organism>
<dbReference type="Gene3D" id="3.40.190.10">
    <property type="entry name" value="Periplasmic binding protein-like II"/>
    <property type="match status" value="2"/>
</dbReference>
<evidence type="ECO:0000256" key="1">
    <source>
        <dbReference type="ARBA" id="ARBA00008520"/>
    </source>
</evidence>
<evidence type="ECO:0000256" key="4">
    <source>
        <dbReference type="ARBA" id="ARBA00022729"/>
    </source>
</evidence>
<dbReference type="InterPro" id="IPR006059">
    <property type="entry name" value="SBP"/>
</dbReference>
<proteinExistence type="inferred from homology"/>
<dbReference type="GO" id="GO:0042956">
    <property type="term" value="P:maltodextrin transmembrane transport"/>
    <property type="evidence" value="ECO:0007669"/>
    <property type="project" value="TreeGrafter"/>
</dbReference>
<feature type="signal peptide" evidence="6">
    <location>
        <begin position="1"/>
        <end position="24"/>
    </location>
</feature>
<dbReference type="GO" id="GO:0055052">
    <property type="term" value="C:ATP-binding cassette (ABC) transporter complex, substrate-binding subunit-containing"/>
    <property type="evidence" value="ECO:0007669"/>
    <property type="project" value="TreeGrafter"/>
</dbReference>
<dbReference type="PRINTS" id="PR00181">
    <property type="entry name" value="MALTOSEBP"/>
</dbReference>
<evidence type="ECO:0000256" key="6">
    <source>
        <dbReference type="SAM" id="SignalP"/>
    </source>
</evidence>
<accession>S9P2V2</accession>
<dbReference type="Pfam" id="PF01547">
    <property type="entry name" value="SBP_bac_1"/>
    <property type="match status" value="1"/>
</dbReference>
<feature type="chain" id="PRO_5039938815" evidence="6">
    <location>
        <begin position="25"/>
        <end position="427"/>
    </location>
</feature>
<evidence type="ECO:0000313" key="8">
    <source>
        <dbReference type="Proteomes" id="UP000011682"/>
    </source>
</evidence>
<sequence length="427" mass="45823">MKSRSSLSLLLLLLLASWSASARAAEVVVWHGYRAAERTALEKVVAAYNAAQGESGTRVKLLAIPSDAFTDKISATLSRGVGPDVFVFPQDRLGGWVEGGALLEPLDFFLEPAVRERYVPGTLEAMTYRGSVYALPLNFKAITLIYNKKLLPTPPRTTGEMLAACKALRAKTPDKSSFCLAYPYTDFYYHAALMHAFGGRVFDPGPQVRLDAPENVKSLEQLLRWTSQEGLLPAEPSTALVTSLFNEGKAALVFSGPWFVGEIAQGIDYGLAPLPTVDEAGGKPLKPWMTVEGVGISSHSANKDAAYDFVRYLTGPEGARLMATQGRQNPAFASVYEDKAIGADPVLAAIREQAKTALPMPNLPEMTMVWSPAASAMNAVLHKLATPKAALDEAQRTVQKSVTALRRGAKAPAEAPAPAKAPAPARK</sequence>
<reference evidence="7" key="1">
    <citation type="submission" date="2013-05" db="EMBL/GenBank/DDBJ databases">
        <title>Genome assembly of Cystobacter fuscus DSM 2262.</title>
        <authorList>
            <person name="Sharma G."/>
            <person name="Khatri I."/>
            <person name="Kaur C."/>
            <person name="Mayilraj S."/>
            <person name="Subramanian S."/>
        </authorList>
    </citation>
    <scope>NUCLEOTIDE SEQUENCE [LARGE SCALE GENOMIC DNA]</scope>
    <source>
        <strain evidence="7">DSM 2262</strain>
    </source>
</reference>
<dbReference type="RefSeq" id="WP_002620871.1">
    <property type="nucleotide sequence ID" value="NZ_ANAH02000066.1"/>
</dbReference>
<evidence type="ECO:0000313" key="7">
    <source>
        <dbReference type="EMBL" id="EPX56572.1"/>
    </source>
</evidence>
<keyword evidence="8" id="KW-1185">Reference proteome</keyword>
<keyword evidence="3" id="KW-0762">Sugar transport</keyword>
<dbReference type="GO" id="GO:0015144">
    <property type="term" value="F:carbohydrate transmembrane transporter activity"/>
    <property type="evidence" value="ECO:0007669"/>
    <property type="project" value="InterPro"/>
</dbReference>
<keyword evidence="4 6" id="KW-0732">Signal</keyword>
<feature type="compositionally biased region" description="Low complexity" evidence="5">
    <location>
        <begin position="410"/>
        <end position="427"/>
    </location>
</feature>
<dbReference type="EMBL" id="ANAH02000066">
    <property type="protein sequence ID" value="EPX56572.1"/>
    <property type="molecule type" value="Genomic_DNA"/>
</dbReference>
<dbReference type="Proteomes" id="UP000011682">
    <property type="component" value="Unassembled WGS sequence"/>
</dbReference>